<gene>
    <name evidence="1" type="ORF">SAMN02949497_4406</name>
</gene>
<organism evidence="1 2">
    <name type="scientific">Methylomagnum ishizawai</name>
    <dbReference type="NCBI Taxonomy" id="1760988"/>
    <lineage>
        <taxon>Bacteria</taxon>
        <taxon>Pseudomonadati</taxon>
        <taxon>Pseudomonadota</taxon>
        <taxon>Gammaproteobacteria</taxon>
        <taxon>Methylococcales</taxon>
        <taxon>Methylococcaceae</taxon>
        <taxon>Methylomagnum</taxon>
    </lineage>
</organism>
<keyword evidence="2" id="KW-1185">Reference proteome</keyword>
<evidence type="ECO:0000313" key="2">
    <source>
        <dbReference type="Proteomes" id="UP000192923"/>
    </source>
</evidence>
<evidence type="ECO:0000313" key="1">
    <source>
        <dbReference type="EMBL" id="SMF96991.1"/>
    </source>
</evidence>
<protein>
    <submittedName>
        <fullName evidence="1">Uncharacterized protein</fullName>
    </submittedName>
</protein>
<accession>A0A1Y6D312</accession>
<dbReference type="RefSeq" id="WP_085215820.1">
    <property type="nucleotide sequence ID" value="NZ_FXAM01000001.1"/>
</dbReference>
<reference evidence="1 2" key="1">
    <citation type="submission" date="2016-12" db="EMBL/GenBank/DDBJ databases">
        <authorList>
            <person name="Song W.-J."/>
            <person name="Kurnit D.M."/>
        </authorList>
    </citation>
    <scope>NUCLEOTIDE SEQUENCE [LARGE SCALE GENOMIC DNA]</scope>
    <source>
        <strain evidence="1 2">175</strain>
    </source>
</reference>
<proteinExistence type="predicted"/>
<sequence>MNILAFPMPASRALELIREAAAHERVIFPAQEDESPWYRLVTRRQAMQCLREGELTEPPVINAQGDVECQMAHFSAGVNVRLWVALKDMGGWTALIIKVENKL</sequence>
<dbReference type="EMBL" id="FXAM01000001">
    <property type="protein sequence ID" value="SMF96991.1"/>
    <property type="molecule type" value="Genomic_DNA"/>
</dbReference>
<dbReference type="Proteomes" id="UP000192923">
    <property type="component" value="Unassembled WGS sequence"/>
</dbReference>
<name>A0A1Y6D312_9GAMM</name>
<dbReference type="AlphaFoldDB" id="A0A1Y6D312"/>